<accession>A0A7G1I3X7</accession>
<dbReference type="RefSeq" id="WP_200754950.1">
    <property type="nucleotide sequence ID" value="NZ_AP023322.1"/>
</dbReference>
<name>A0A7G1I3X7_9BACT</name>
<evidence type="ECO:0000313" key="2">
    <source>
        <dbReference type="Proteomes" id="UP000594042"/>
    </source>
</evidence>
<protein>
    <submittedName>
        <fullName evidence="1">Polyketide cyclase</fullName>
    </submittedName>
</protein>
<dbReference type="AlphaFoldDB" id="A0A7G1I3X7"/>
<keyword evidence="2" id="KW-1185">Reference proteome</keyword>
<evidence type="ECO:0000313" key="1">
    <source>
        <dbReference type="EMBL" id="BCI64197.1"/>
    </source>
</evidence>
<dbReference type="Proteomes" id="UP000594042">
    <property type="component" value="Chromosome"/>
</dbReference>
<dbReference type="SUPFAM" id="SSF55961">
    <property type="entry name" value="Bet v1-like"/>
    <property type="match status" value="1"/>
</dbReference>
<dbReference type="KEGG" id="copr:Cop2CBH44_25500"/>
<dbReference type="Gene3D" id="3.30.530.20">
    <property type="match status" value="1"/>
</dbReference>
<gene>
    <name evidence="1" type="ORF">Cop2CBH44_25500</name>
</gene>
<proteinExistence type="predicted"/>
<reference evidence="2" key="1">
    <citation type="submission" date="2020-07" db="EMBL/GenBank/DDBJ databases">
        <title>Complete genome sequencing of Coprobacter sp. strain 2CBH44.</title>
        <authorList>
            <person name="Sakamoto M."/>
            <person name="Murakami T."/>
            <person name="Mori H."/>
        </authorList>
    </citation>
    <scope>NUCLEOTIDE SEQUENCE [LARGE SCALE GENOMIC DNA]</scope>
    <source>
        <strain evidence="2">2CBH44</strain>
    </source>
</reference>
<dbReference type="EMBL" id="AP023322">
    <property type="protein sequence ID" value="BCI64197.1"/>
    <property type="molecule type" value="Genomic_DNA"/>
</dbReference>
<dbReference type="InterPro" id="IPR023393">
    <property type="entry name" value="START-like_dom_sf"/>
</dbReference>
<sequence length="137" mass="15443">MAQFESTVKMVPAPVETIFNTLSDLNNLEKIKDKIPADKVKDFSFDADSCSFSVTPVGSVKVVVIEREPYKTIKFGTENSPVPFFMWIQLLPVTDNESKMKLTVKAELNPFIHKMIAKPLQEGLEKMAEVLSNISYQ</sequence>
<organism evidence="1 2">
    <name type="scientific">Coprobacter secundus subsp. similis</name>
    <dbReference type="NCBI Taxonomy" id="2751153"/>
    <lineage>
        <taxon>Bacteria</taxon>
        <taxon>Pseudomonadati</taxon>
        <taxon>Bacteroidota</taxon>
        <taxon>Bacteroidia</taxon>
        <taxon>Bacteroidales</taxon>
        <taxon>Barnesiellaceae</taxon>
        <taxon>Coprobacter</taxon>
    </lineage>
</organism>